<keyword evidence="6" id="KW-0539">Nucleus</keyword>
<keyword evidence="4" id="KW-0238">DNA-binding</keyword>
<sequence>MRAKACTRCRQLKLGCDADKQAPSACSRCRSLDHPCTFDPTFQRTSKTQQLHELQEEVYRLQKALNKAQLSAATAGSSIQPHPSHDPNTVANLLQVPELSPYKTPRKVLGDLSLSEVEVTELFRVFYDECHIYLPFKINGSSEALYHSCPLLFWAVCAVPAPPAIRFKLEPQLKRMVSDVHLETPGSVEIVQALLILCMWPPSFSWNRHDPSFIYSGIAIHMGLQLGLHRPALANEFCLDVNALKVEPDSDTKKTTWLACYIVSQMQVARSGLPLPFPEDSNLVIAFDDPKVSPQLSLLSHIYRLLGQSANVIGAKGLSVSGLVDPITRVNMVMQFRAQFCTLWKRLLPYKCDMLELGFLSARLQLWSFVLHDDILLSAEVFDIINDAEQDAMRLLQISSETNLSFVPFYVRRSICYAALMLVKLLKYPCIRSAHETIWEKIELARVSLSSSVDPSDGDVHHGIDRLLQAAPYLETKETGPPTQSRMTYSMVFDFIRSYRRHYYRSDFGTLPTLGQEFFGIEHGVRPMEWSDIGPF</sequence>
<evidence type="ECO:0000259" key="7">
    <source>
        <dbReference type="PROSITE" id="PS50048"/>
    </source>
</evidence>
<dbReference type="PROSITE" id="PS50048">
    <property type="entry name" value="ZN2_CY6_FUNGAL_2"/>
    <property type="match status" value="1"/>
</dbReference>
<reference evidence="8" key="2">
    <citation type="journal article" date="2023" name="IMA Fungus">
        <title>Comparative genomic study of the Penicillium genus elucidates a diverse pangenome and 15 lateral gene transfer events.</title>
        <authorList>
            <person name="Petersen C."/>
            <person name="Sorensen T."/>
            <person name="Nielsen M.R."/>
            <person name="Sondergaard T.E."/>
            <person name="Sorensen J.L."/>
            <person name="Fitzpatrick D.A."/>
            <person name="Frisvad J.C."/>
            <person name="Nielsen K.L."/>
        </authorList>
    </citation>
    <scope>NUCLEOTIDE SEQUENCE</scope>
    <source>
        <strain evidence="8">IBT 16125</strain>
    </source>
</reference>
<dbReference type="GO" id="GO:0006351">
    <property type="term" value="P:DNA-templated transcription"/>
    <property type="evidence" value="ECO:0007669"/>
    <property type="project" value="InterPro"/>
</dbReference>
<keyword evidence="3" id="KW-0805">Transcription regulation</keyword>
<organism evidence="8 9">
    <name type="scientific">Penicillium daleae</name>
    <dbReference type="NCBI Taxonomy" id="63821"/>
    <lineage>
        <taxon>Eukaryota</taxon>
        <taxon>Fungi</taxon>
        <taxon>Dikarya</taxon>
        <taxon>Ascomycota</taxon>
        <taxon>Pezizomycotina</taxon>
        <taxon>Eurotiomycetes</taxon>
        <taxon>Eurotiomycetidae</taxon>
        <taxon>Eurotiales</taxon>
        <taxon>Aspergillaceae</taxon>
        <taxon>Penicillium</taxon>
    </lineage>
</organism>
<accession>A0AAD6FZY6</accession>
<dbReference type="GeneID" id="81603715"/>
<dbReference type="PANTHER" id="PTHR31845">
    <property type="entry name" value="FINGER DOMAIN PROTEIN, PUTATIVE-RELATED"/>
    <property type="match status" value="1"/>
</dbReference>
<dbReference type="SUPFAM" id="SSF57701">
    <property type="entry name" value="Zn2/Cys6 DNA-binding domain"/>
    <property type="match status" value="1"/>
</dbReference>
<dbReference type="GO" id="GO:0008270">
    <property type="term" value="F:zinc ion binding"/>
    <property type="evidence" value="ECO:0007669"/>
    <property type="project" value="InterPro"/>
</dbReference>
<comment type="caution">
    <text evidence="8">The sequence shown here is derived from an EMBL/GenBank/DDBJ whole genome shotgun (WGS) entry which is preliminary data.</text>
</comment>
<reference evidence="8" key="1">
    <citation type="submission" date="2022-12" db="EMBL/GenBank/DDBJ databases">
        <authorList>
            <person name="Petersen C."/>
        </authorList>
    </citation>
    <scope>NUCLEOTIDE SEQUENCE</scope>
    <source>
        <strain evidence="8">IBT 16125</strain>
    </source>
</reference>
<proteinExistence type="predicted"/>
<dbReference type="InterPro" id="IPR036864">
    <property type="entry name" value="Zn2-C6_fun-type_DNA-bd_sf"/>
</dbReference>
<comment type="subcellular location">
    <subcellularLocation>
        <location evidence="1">Nucleus</location>
    </subcellularLocation>
</comment>
<evidence type="ECO:0000256" key="3">
    <source>
        <dbReference type="ARBA" id="ARBA00023015"/>
    </source>
</evidence>
<protein>
    <submittedName>
        <fullName evidence="8">Suppressor protein sef1</fullName>
    </submittedName>
</protein>
<evidence type="ECO:0000256" key="4">
    <source>
        <dbReference type="ARBA" id="ARBA00023125"/>
    </source>
</evidence>
<dbReference type="GO" id="GO:0005634">
    <property type="term" value="C:nucleus"/>
    <property type="evidence" value="ECO:0007669"/>
    <property type="project" value="UniProtKB-SubCell"/>
</dbReference>
<dbReference type="Gene3D" id="4.10.240.10">
    <property type="entry name" value="Zn(2)-C6 fungal-type DNA-binding domain"/>
    <property type="match status" value="1"/>
</dbReference>
<evidence type="ECO:0000313" key="9">
    <source>
        <dbReference type="Proteomes" id="UP001213681"/>
    </source>
</evidence>
<dbReference type="EMBL" id="JAPVEA010000008">
    <property type="protein sequence ID" value="KAJ5439092.1"/>
    <property type="molecule type" value="Genomic_DNA"/>
</dbReference>
<keyword evidence="2" id="KW-0479">Metal-binding</keyword>
<name>A0AAD6FZY6_9EURO</name>
<keyword evidence="9" id="KW-1185">Reference proteome</keyword>
<dbReference type="RefSeq" id="XP_056762321.1">
    <property type="nucleotide sequence ID" value="XM_056913472.1"/>
</dbReference>
<dbReference type="Pfam" id="PF04082">
    <property type="entry name" value="Fungal_trans"/>
    <property type="match status" value="1"/>
</dbReference>
<evidence type="ECO:0000256" key="6">
    <source>
        <dbReference type="ARBA" id="ARBA00023242"/>
    </source>
</evidence>
<dbReference type="CDD" id="cd12148">
    <property type="entry name" value="fungal_TF_MHR"/>
    <property type="match status" value="1"/>
</dbReference>
<dbReference type="InterPro" id="IPR001138">
    <property type="entry name" value="Zn2Cys6_DnaBD"/>
</dbReference>
<dbReference type="GO" id="GO:0000981">
    <property type="term" value="F:DNA-binding transcription factor activity, RNA polymerase II-specific"/>
    <property type="evidence" value="ECO:0007669"/>
    <property type="project" value="InterPro"/>
</dbReference>
<evidence type="ECO:0000256" key="1">
    <source>
        <dbReference type="ARBA" id="ARBA00004123"/>
    </source>
</evidence>
<dbReference type="Proteomes" id="UP001213681">
    <property type="component" value="Unassembled WGS sequence"/>
</dbReference>
<dbReference type="PROSITE" id="PS00463">
    <property type="entry name" value="ZN2_CY6_FUNGAL_1"/>
    <property type="match status" value="1"/>
</dbReference>
<dbReference type="CDD" id="cd00067">
    <property type="entry name" value="GAL4"/>
    <property type="match status" value="1"/>
</dbReference>
<dbReference type="GO" id="GO:0000976">
    <property type="term" value="F:transcription cis-regulatory region binding"/>
    <property type="evidence" value="ECO:0007669"/>
    <property type="project" value="TreeGrafter"/>
</dbReference>
<dbReference type="Pfam" id="PF00172">
    <property type="entry name" value="Zn_clus"/>
    <property type="match status" value="1"/>
</dbReference>
<dbReference type="InterPro" id="IPR051089">
    <property type="entry name" value="prtT"/>
</dbReference>
<dbReference type="SMART" id="SM00066">
    <property type="entry name" value="GAL4"/>
    <property type="match status" value="1"/>
</dbReference>
<evidence type="ECO:0000256" key="5">
    <source>
        <dbReference type="ARBA" id="ARBA00023163"/>
    </source>
</evidence>
<dbReference type="PANTHER" id="PTHR31845:SF21">
    <property type="entry name" value="REGULATORY PROTEIN LEU3"/>
    <property type="match status" value="1"/>
</dbReference>
<keyword evidence="5" id="KW-0804">Transcription</keyword>
<dbReference type="AlphaFoldDB" id="A0AAD6FZY6"/>
<dbReference type="InterPro" id="IPR007219">
    <property type="entry name" value="XnlR_reg_dom"/>
</dbReference>
<evidence type="ECO:0000256" key="2">
    <source>
        <dbReference type="ARBA" id="ARBA00022723"/>
    </source>
</evidence>
<feature type="domain" description="Zn(2)-C6 fungal-type" evidence="7">
    <location>
        <begin position="5"/>
        <end position="38"/>
    </location>
</feature>
<gene>
    <name evidence="8" type="ORF">N7458_010090</name>
</gene>
<evidence type="ECO:0000313" key="8">
    <source>
        <dbReference type="EMBL" id="KAJ5439092.1"/>
    </source>
</evidence>